<reference evidence="2 3" key="1">
    <citation type="submission" date="2021-12" db="EMBL/GenBank/DDBJ databases">
        <title>Genome sequencing of bacteria with rrn-lacking chromosome and rrn-plasmid.</title>
        <authorList>
            <person name="Anda M."/>
            <person name="Iwasaki W."/>
        </authorList>
    </citation>
    <scope>NUCLEOTIDE SEQUENCE [LARGE SCALE GENOMIC DNA]</scope>
    <source>
        <strain evidence="2 3">DSM 100852</strain>
        <plasmid evidence="2 3">pFA2</plasmid>
    </source>
</reference>
<organism evidence="2 3">
    <name type="scientific">Fulvitalea axinellae</name>
    <dbReference type="NCBI Taxonomy" id="1182444"/>
    <lineage>
        <taxon>Bacteria</taxon>
        <taxon>Pseudomonadati</taxon>
        <taxon>Bacteroidota</taxon>
        <taxon>Cytophagia</taxon>
        <taxon>Cytophagales</taxon>
        <taxon>Persicobacteraceae</taxon>
        <taxon>Fulvitalea</taxon>
    </lineage>
</organism>
<evidence type="ECO:0000313" key="2">
    <source>
        <dbReference type="EMBL" id="BDD11936.1"/>
    </source>
</evidence>
<keyword evidence="2" id="KW-0614">Plasmid</keyword>
<dbReference type="PROSITE" id="PS50022">
    <property type="entry name" value="FA58C_3"/>
    <property type="match status" value="1"/>
</dbReference>
<geneLocation type="plasmid" evidence="2 3">
    <name>pFA2</name>
</geneLocation>
<dbReference type="SUPFAM" id="SSF49785">
    <property type="entry name" value="Galactose-binding domain-like"/>
    <property type="match status" value="1"/>
</dbReference>
<dbReference type="PROSITE" id="PS51257">
    <property type="entry name" value="PROKAR_LIPOPROTEIN"/>
    <property type="match status" value="1"/>
</dbReference>
<dbReference type="AlphaFoldDB" id="A0AAU9DFL8"/>
<accession>A0AAU9DFL8</accession>
<gene>
    <name evidence="2" type="ORF">FUAX_43680</name>
</gene>
<evidence type="ECO:0000313" key="3">
    <source>
        <dbReference type="Proteomes" id="UP001348817"/>
    </source>
</evidence>
<dbReference type="RefSeq" id="WP_338395089.1">
    <property type="nucleotide sequence ID" value="NZ_AP025316.1"/>
</dbReference>
<dbReference type="Proteomes" id="UP001348817">
    <property type="component" value="Plasmid pFA2"/>
</dbReference>
<proteinExistence type="predicted"/>
<sequence>MRHIYRSVLALCAGAAMFSCQEDELDVTAPGEDKFDLPVLHVINDVSQYWDPNLFGSKEGFLSFLDDADGQYETVSFPVPGKAGGLGKNAWNIFLNTKVNLPYTASDIQALKDFHGKGKALCFFAMENGQALTNPNALAGEFGFGFSAGPVGNLSNTDGGSVEAMNNGFFLDLKTAGDWNVLVKSGDKPVVAVKKEGKKTILASGIDLFSGLKQNNADFYKSVMLNIAKESPGLVSASKIQYAGLPVALSTDNADYLANEYLKDRIDGVKARIEAMLPHVKDLTGLSEDGDLRVLLTVSDQLPDVEGETVVLGGFIGDYPNQEKGMSTAAAMGAYQWLSNYQPDVMGNGALALLTAVKAAENAGLTGLRDEFVAPIIQMAKAHPAYASFDPFGMELAEAAKYPRYLGLGKALVVLEGLAEKHGDDFLKDFFAFRNERLPAGFDSNPANLIWALGEMDGNSDASFTAFRDAGYGVDDLMVTVPGSYESEKIDPSVFKVVSSIGTNGGYPPSNMFDGNKGSFWHTLWGGSSPPYPHELSFEMDKSRAVANFTYTPRQGLADHIAHAYFYVSDDKDNWGEPVAEYVWKKGYTAEDKKIYCSKFKKGRFWKISITEFWRNGNPIGGPQSNIAEMEVHEYKGPAKKE</sequence>
<name>A0AAU9DFL8_9BACT</name>
<feature type="domain" description="F5/8 type C" evidence="1">
    <location>
        <begin position="478"/>
        <end position="575"/>
    </location>
</feature>
<protein>
    <recommendedName>
        <fullName evidence="1">F5/8 type C domain-containing protein</fullName>
    </recommendedName>
</protein>
<dbReference type="Gene3D" id="2.60.120.260">
    <property type="entry name" value="Galactose-binding domain-like"/>
    <property type="match status" value="1"/>
</dbReference>
<evidence type="ECO:0000259" key="1">
    <source>
        <dbReference type="PROSITE" id="PS50022"/>
    </source>
</evidence>
<keyword evidence="3" id="KW-1185">Reference proteome</keyword>
<dbReference type="KEGG" id="fax:FUAX_43680"/>
<dbReference type="InterPro" id="IPR000421">
    <property type="entry name" value="FA58C"/>
</dbReference>
<dbReference type="InterPro" id="IPR008979">
    <property type="entry name" value="Galactose-bd-like_sf"/>
</dbReference>
<dbReference type="EMBL" id="AP025316">
    <property type="protein sequence ID" value="BDD11936.1"/>
    <property type="molecule type" value="Genomic_DNA"/>
</dbReference>
<dbReference type="Pfam" id="PF00754">
    <property type="entry name" value="F5_F8_type_C"/>
    <property type="match status" value="1"/>
</dbReference>